<reference evidence="2 3" key="1">
    <citation type="submission" date="2016-10" db="EMBL/GenBank/DDBJ databases">
        <title>Comparative genome analysis of multiple Pseudomonas spp. focuses on biocontrol and plant growth promoting traits.</title>
        <authorList>
            <person name="Tao X.-Y."/>
            <person name="Taylor C.G."/>
        </authorList>
    </citation>
    <scope>NUCLEOTIDE SEQUENCE [LARGE SCALE GENOMIC DNA]</scope>
    <source>
        <strain evidence="2 3">38D7</strain>
    </source>
</reference>
<dbReference type="InterPro" id="IPR036597">
    <property type="entry name" value="Fido-like_dom_sf"/>
</dbReference>
<evidence type="ECO:0000259" key="1">
    <source>
        <dbReference type="PROSITE" id="PS51459"/>
    </source>
</evidence>
<accession>A0A423HV24</accession>
<protein>
    <recommendedName>
        <fullName evidence="1">Fido domain-containing protein</fullName>
    </recommendedName>
</protein>
<feature type="domain" description="Fido" evidence="1">
    <location>
        <begin position="1110"/>
        <end position="1214"/>
    </location>
</feature>
<name>A0A423HV24_9PSED</name>
<dbReference type="RefSeq" id="WP_123435633.1">
    <property type="nucleotide sequence ID" value="NZ_MOBK01000011.1"/>
</dbReference>
<dbReference type="AlphaFoldDB" id="A0A423HV24"/>
<organism evidence="2 3">
    <name type="scientific">Pseudomonas brassicacearum</name>
    <dbReference type="NCBI Taxonomy" id="930166"/>
    <lineage>
        <taxon>Bacteria</taxon>
        <taxon>Pseudomonadati</taxon>
        <taxon>Pseudomonadota</taxon>
        <taxon>Gammaproteobacteria</taxon>
        <taxon>Pseudomonadales</taxon>
        <taxon>Pseudomonadaceae</taxon>
        <taxon>Pseudomonas</taxon>
    </lineage>
</organism>
<dbReference type="InterPro" id="IPR003812">
    <property type="entry name" value="Fido"/>
</dbReference>
<sequence length="1214" mass="133599">MSNSYNNLFNSNNQQEKQSITEVIANFLSDADVMETIGWSWDRLSVTRMTNSHLDNLHRPAAICLSRLIRHPDFLKIRAERSIPPTSSFQVDESGHLYYTHENISSRTVETDVITVGYFSARTDITHYVAGLESFEEDLQLLASMARLTGGWVTATEKMAVSQWLNIHGLPLPGTVESAKELIDLINHSTLPDSPAYENYWQLLDSPEDSPFNLTEENRALIRQVSEAQTAGEVSLVALLGDSLRLESGSSDGLPTSQSYRMARLIDIAVRASDNGQAYIDALGWFADETGLKPAEPFIEQLVIAAILLDLDPAADRANTTFAGFDLYSKRYLLASPADVRTQLEQHLVSTFKLHELFSPLVAELILGGMAPEYLVHDLPPELHLGTPGWVVFTQAVHFAESIVHGVSRSMTYQQLLGFGRVSELSPAVKNLSTTVSVDPVITWALMNRLVSRDAEGNLSTDAVTLAMDEYQQHIDMINSAVNQLGKPLPHRKALALKELKSWESDCDPEELLVKHRGTGGGAGRKVSVIDLYMGDELHTEEWDRISGESVYKSFPHLVRMPPVAELYEPVFDDHIDMMTHGLSASINIAFSQLRPLDRQFIEEGHLAIYQVYSWGPAGLDGVVPLGEKHPYGTFIYARKDSQLRCYELFPLRMECVLNKELVEHYRLNPFNTDDADYPEKRVFMDYPIDARAYFKNLPARSGQNSQVVFHKLGEFNVPSDNTDTTSPNRYFRSQRKNEISDFIAKQNPYFNKAALKTLSLDETAREKAIASTDAAFNVILNLIIPFKGCIEDLSSGVPSRQRSAILGCVIDAAALVMSFAIIGVKVVAISAKASTLVSKLLSASKVVAGTAASLVNPVSGASHLLKGGAKLLGRGVAKLSGSGLSASHAARQQLRYITGANNYNLIKAVDHTGVGPRLRMSLDTVAHGRALFKDDSIQTVEQIVARLGDKNIRLPEGATHLELEHLFNKAVIESAIPFKQAQDLEALIGRTAVDDLFAAVLDKSQYGYTTARSASGAQGYADTLATYAQFEAKNVNYMKGYQQNVLIQDLGKAPFNQAMPEATFNPNGFTDNSRRAGAWIVNGSTSPGNDVESIVQVLRDYAGNNKPLTDPAVIKEVHARIAPATSDVVRIGVNDKKYASNISGFAAMEQHLKTLDTGHEYFDKHLLATVVGFHGLGDGNGRTGRALYAISQLRNNRFTALTKNEFSLLHGLD</sequence>
<proteinExistence type="predicted"/>
<comment type="caution">
    <text evidence="2">The sequence shown here is derived from an EMBL/GenBank/DDBJ whole genome shotgun (WGS) entry which is preliminary data.</text>
</comment>
<dbReference type="EMBL" id="MOBK01000011">
    <property type="protein sequence ID" value="RON17065.1"/>
    <property type="molecule type" value="Genomic_DNA"/>
</dbReference>
<gene>
    <name evidence="2" type="ORF">BK660_24350</name>
</gene>
<evidence type="ECO:0000313" key="2">
    <source>
        <dbReference type="EMBL" id="RON17065.1"/>
    </source>
</evidence>
<dbReference type="PROSITE" id="PS51459">
    <property type="entry name" value="FIDO"/>
    <property type="match status" value="1"/>
</dbReference>
<dbReference type="Proteomes" id="UP000285636">
    <property type="component" value="Unassembled WGS sequence"/>
</dbReference>
<dbReference type="Gene3D" id="1.10.3290.10">
    <property type="entry name" value="Fido-like domain"/>
    <property type="match status" value="1"/>
</dbReference>
<evidence type="ECO:0000313" key="3">
    <source>
        <dbReference type="Proteomes" id="UP000285636"/>
    </source>
</evidence>